<sequence>MYQVSFDASTKLGLDVASCYKVSVPYANVSHDILLKQKLDILASSHPYLKLTSILNSKEVDTPRK</sequence>
<dbReference type="AlphaFoldDB" id="A0AAE0AC91"/>
<proteinExistence type="predicted"/>
<evidence type="ECO:0000313" key="1">
    <source>
        <dbReference type="EMBL" id="KAK3210888.1"/>
    </source>
</evidence>
<evidence type="ECO:0000313" key="2">
    <source>
        <dbReference type="Proteomes" id="UP001281410"/>
    </source>
</evidence>
<reference evidence="1" key="1">
    <citation type="journal article" date="2023" name="Plant J.">
        <title>Genome sequences and population genomics provide insights into the demographic history, inbreeding, and mutation load of two 'living fossil' tree species of Dipteronia.</title>
        <authorList>
            <person name="Feng Y."/>
            <person name="Comes H.P."/>
            <person name="Chen J."/>
            <person name="Zhu S."/>
            <person name="Lu R."/>
            <person name="Zhang X."/>
            <person name="Li P."/>
            <person name="Qiu J."/>
            <person name="Olsen K.M."/>
            <person name="Qiu Y."/>
        </authorList>
    </citation>
    <scope>NUCLEOTIDE SEQUENCE</scope>
    <source>
        <strain evidence="1">NBL</strain>
    </source>
</reference>
<protein>
    <submittedName>
        <fullName evidence="1">Uncharacterized protein</fullName>
    </submittedName>
</protein>
<keyword evidence="2" id="KW-1185">Reference proteome</keyword>
<name>A0AAE0AC91_9ROSI</name>
<comment type="caution">
    <text evidence="1">The sequence shown here is derived from an EMBL/GenBank/DDBJ whole genome shotgun (WGS) entry which is preliminary data.</text>
</comment>
<dbReference type="Proteomes" id="UP001281410">
    <property type="component" value="Unassembled WGS sequence"/>
</dbReference>
<accession>A0AAE0AC91</accession>
<gene>
    <name evidence="1" type="ORF">Dsin_015594</name>
</gene>
<dbReference type="EMBL" id="JANJYJ010000005">
    <property type="protein sequence ID" value="KAK3210888.1"/>
    <property type="molecule type" value="Genomic_DNA"/>
</dbReference>
<organism evidence="1 2">
    <name type="scientific">Dipteronia sinensis</name>
    <dbReference type="NCBI Taxonomy" id="43782"/>
    <lineage>
        <taxon>Eukaryota</taxon>
        <taxon>Viridiplantae</taxon>
        <taxon>Streptophyta</taxon>
        <taxon>Embryophyta</taxon>
        <taxon>Tracheophyta</taxon>
        <taxon>Spermatophyta</taxon>
        <taxon>Magnoliopsida</taxon>
        <taxon>eudicotyledons</taxon>
        <taxon>Gunneridae</taxon>
        <taxon>Pentapetalae</taxon>
        <taxon>rosids</taxon>
        <taxon>malvids</taxon>
        <taxon>Sapindales</taxon>
        <taxon>Sapindaceae</taxon>
        <taxon>Hippocastanoideae</taxon>
        <taxon>Acereae</taxon>
        <taxon>Dipteronia</taxon>
    </lineage>
</organism>